<gene>
    <name evidence="2" type="ORF">B0H16DRAFT_1856588</name>
</gene>
<dbReference type="AlphaFoldDB" id="A0AAD7N3P6"/>
<organism evidence="2 3">
    <name type="scientific">Mycena metata</name>
    <dbReference type="NCBI Taxonomy" id="1033252"/>
    <lineage>
        <taxon>Eukaryota</taxon>
        <taxon>Fungi</taxon>
        <taxon>Dikarya</taxon>
        <taxon>Basidiomycota</taxon>
        <taxon>Agaricomycotina</taxon>
        <taxon>Agaricomycetes</taxon>
        <taxon>Agaricomycetidae</taxon>
        <taxon>Agaricales</taxon>
        <taxon>Marasmiineae</taxon>
        <taxon>Mycenaceae</taxon>
        <taxon>Mycena</taxon>
    </lineage>
</organism>
<proteinExistence type="predicted"/>
<reference evidence="2" key="1">
    <citation type="submission" date="2023-03" db="EMBL/GenBank/DDBJ databases">
        <title>Massive genome expansion in bonnet fungi (Mycena s.s.) driven by repeated elements and novel gene families across ecological guilds.</title>
        <authorList>
            <consortium name="Lawrence Berkeley National Laboratory"/>
            <person name="Harder C.B."/>
            <person name="Miyauchi S."/>
            <person name="Viragh M."/>
            <person name="Kuo A."/>
            <person name="Thoen E."/>
            <person name="Andreopoulos B."/>
            <person name="Lu D."/>
            <person name="Skrede I."/>
            <person name="Drula E."/>
            <person name="Henrissat B."/>
            <person name="Morin E."/>
            <person name="Kohler A."/>
            <person name="Barry K."/>
            <person name="LaButti K."/>
            <person name="Morin E."/>
            <person name="Salamov A."/>
            <person name="Lipzen A."/>
            <person name="Mereny Z."/>
            <person name="Hegedus B."/>
            <person name="Baldrian P."/>
            <person name="Stursova M."/>
            <person name="Weitz H."/>
            <person name="Taylor A."/>
            <person name="Grigoriev I.V."/>
            <person name="Nagy L.G."/>
            <person name="Martin F."/>
            <person name="Kauserud H."/>
        </authorList>
    </citation>
    <scope>NUCLEOTIDE SEQUENCE</scope>
    <source>
        <strain evidence="2">CBHHK182m</strain>
    </source>
</reference>
<protein>
    <submittedName>
        <fullName evidence="2">Uncharacterized protein</fullName>
    </submittedName>
</protein>
<feature type="region of interest" description="Disordered" evidence="1">
    <location>
        <begin position="209"/>
        <end position="230"/>
    </location>
</feature>
<evidence type="ECO:0000313" key="3">
    <source>
        <dbReference type="Proteomes" id="UP001215598"/>
    </source>
</evidence>
<feature type="region of interest" description="Disordered" evidence="1">
    <location>
        <begin position="288"/>
        <end position="364"/>
    </location>
</feature>
<feature type="compositionally biased region" description="Basic and acidic residues" evidence="1">
    <location>
        <begin position="210"/>
        <end position="223"/>
    </location>
</feature>
<evidence type="ECO:0000313" key="2">
    <source>
        <dbReference type="EMBL" id="KAJ7745064.1"/>
    </source>
</evidence>
<dbReference type="EMBL" id="JARKIB010000084">
    <property type="protein sequence ID" value="KAJ7745064.1"/>
    <property type="molecule type" value="Genomic_DNA"/>
</dbReference>
<feature type="compositionally biased region" description="Polar residues" evidence="1">
    <location>
        <begin position="352"/>
        <end position="364"/>
    </location>
</feature>
<dbReference type="Proteomes" id="UP001215598">
    <property type="component" value="Unassembled WGS sequence"/>
</dbReference>
<accession>A0AAD7N3P6</accession>
<keyword evidence="3" id="KW-1185">Reference proteome</keyword>
<name>A0AAD7N3P6_9AGAR</name>
<comment type="caution">
    <text evidence="2">The sequence shown here is derived from an EMBL/GenBank/DDBJ whole genome shotgun (WGS) entry which is preliminary data.</text>
</comment>
<evidence type="ECO:0000256" key="1">
    <source>
        <dbReference type="SAM" id="MobiDB-lite"/>
    </source>
</evidence>
<sequence length="438" mass="49130">MNGTAQIISGFISFGTLHIHTSRFEPWQWLFINTHSDAHHLRVFLVLLPRLSNNGFLPHAAGARHCRSAVEGKPNGVENKHFKKEQCVGFTSVSGPFPYSRSDAHFADFGLAIVDFLTARLWLRYREFLFACRLWRFLALQRRSGQAHNIDVSVPHRRPGSLTIRCPACPEFGFNISEETMREVLEQDRCGSRSVGSAAEILYPATKSRSTKEMNAGHRHDVVDDQSNNRNREKMTASTLLRLYRIAVSERRARTIRTITKSMDRAIGTASARARAKHAAVVLTFPRTQFPLNSPPPAASPNAVDSIRESASSKPRGSRKSKSSVSHESIQRLTTSPLPPRVAPPTGRGDVAQTQRARNLRTSRTAADNDFDLVALPLPLSKAPKLRPRRFRALLIELRAPRIARRARRAGLLIHTPPYNSRPAQFVRPERNSAQDVQ</sequence>